<sequence>MVQNKKGVSLIVVLLFMLVATIAATATYRWITSEERSSASRMLQEEAYQSSVAGIESARSWMAYHANDVGALIKQYKDGGNKPIKLTNRFVELAKAGQNYDVWLIGVNTEKSTYKMKILSEGRARNGAAKHNELAIMNVDGLYQVQIPSKKNDASVDFDYAYFGGSYSGAGNVKVTSAVVNGNWSGNPQEITKNFVVTGNATLSGNNVRVGQLACVGGDFSIQNNGLTGNDLYVGGNATGNFQMSGDVYFDGNAGTQEGGESSVAGSMTLNGRFVQQANKAFSVGANLCTSEKGMVFSQANDASHQPFTVNGHVWMPGNLNVFAGDAGSSSNSALRGYNNFYYYDRIILGAQDTSRVYIKTAHPASGYESFRKSKKFTETSSNNYRICSQSTTTPVCLEYGWCGWGWGRCCTKWDNKNTCTNWTNWGGGDYFPYAEKESNRLTDDKYYIYFMKDGVKDVEFKTEYNSYWGENIASYYVGGALFYNLWDVWNEFNYNSDAPGISQWWTFTQHALDENGEVLSSPYCRKNGSFSNGSSDINAARPVCEVMPWFKSNGKLFTTLPSEPPFECAEKVKDNCDSIWEKKPGCDGSSYKVDDVLTTGYKEFEQFANKGCAASITEWNSSLVQNLNDCYKKNIKDDKQENLYNGYLVVNVHGGTSSTNPSGTLDGKFIIIAEDPIYARLPPTTNNTYVFLYLKNGAANLNDATVKNYFIFTLGNIQNGLQFNLTGTIYAAASTCAGLGALQSSSIEYSADVIQEMTSAGIICDKNQVDCGGVKGSSSSGASSASSSTDESFGAQDGYYIATSPQLGVAVESQYKNNEKVDDLNSAESASPSFIVLPRVVYLTQQAPGRLEDYYGVIPLNTKAKVLSPSVSCDGGISTTGVLYNGTNDIPEGYYTCQVTGSVEGNSSTVPFFVVVKGSSASSIYVSFKEPSVKVAKGAEVTLSLVTSAPTSTAQAEYEVSMLKPSDADGWTISALDGVTCSGNVCKVKISSVNSETPVFKVSSSLGTGSLTFFITESSGCLPGTNPTETVIGSSFVTVTRKEISECTEPECVSYQDEFSRPNCTADKTWITVSGTDCSPLAANNSWTCGVSGNISAQAVGNIPVGCEAIIPAITLVGPFEENSAQVVYGSLKAKKSKFTVKYSGPGISGNPGIVVNILGSTRNEREVCTYDNAKDDGCTYSVYTGEEVRLSFENEEKEFNYWSCEGGNCPTDVLKNETFSIPAISGDNSVVAHFNEKDSHCFFDEFTGSAKCESNISDLETAKYCISTSGKEANAKWFAAKASNLDVDDVLEALDYSEGRISLKKGAVDKMEANKPAVVIMSSVDAGLYGTLTAQFMVPRMGSGSNISSATVKQSGFVLRADVTGQSFWLLNIYANSSGNLAARVCLLGGDCLKEKELLTSGNSSISIGSTEIVSMNAKIQPGASGDELVLTVVSGYSGNTTTNAVFNLRELSSPAAFSDRSHQYVGFALSDPNFKLYDIGWSSEDYGSQCWDTPPTIKCSFKAAYVGGIVPKDKDSKPWVGFSSWFDAHSCTPTFWYKGNDACGGSGVDYVQCYADYSFGESGAHGYMENDNEIKMAKAQVSNCGSYSTESAQMAALTGEATCGSFWVGEQTNCHEDVLFESANGSAEYFVPSSGMASNLRDAVLVVELENESAAEIHVSLCSQSSEDSYTYGGDQICSLPFSTNDSGKLTFRLADVENVDGFDIEKIRGVYVKNMESGKSIGIKSVQSSCDHVLKIKSCSAAYNGGIWNISAEMENAEDALSYEIVQKVDGSEKATKTDNCSGQNTCKMTGNKYEYDWLENLDDYASNLGKSYQFEITPKGNHGEAAGSPCLTDSVTAGAITASCHIEKTSVEQGKGIPVVTYSLKNCPDNKCGYKIMLDSETSVGENSQTGNFENYNTVYNVANISDALVVGEHSITMESTNPNRPFDLVKCGSFSVNESTGNSSSSSEAVSSSSSAGAITATCNVMYNSAAVSTIYTNVSYTWNVTNISGASGDFDPTLQITATGYSQKINCGTSGCWNNGFTTPITPGSYEYKLIYDENVICSATFEVKPALTCSVDKTEIGLGESFTLSTVYAGNAWNCELSGNGATSACNSSHTITPTALGSQTYVYKVTNGSMGYAECSVDVSVEEPPPTITCPDDMTKPIGATVSVTPKSLSGCASGCSWTIDGAGASGSGYTGGAVSFTGASSAGTQSYTFNVSNSKGSASCNFNVEYSASATIDITASYGSYQSYTPGKCYSITMAGGSVWRCTAGSWSTTRFIGVFNSSNFNIEAWQTQATTTNPGSGSVVEFCVDDNAPADLQCTNDW</sequence>
<proteinExistence type="predicted"/>
<organism evidence="1 2">
    <name type="scientific">Fibrobacter intestinalis</name>
    <dbReference type="NCBI Taxonomy" id="28122"/>
    <lineage>
        <taxon>Bacteria</taxon>
        <taxon>Pseudomonadati</taxon>
        <taxon>Fibrobacterota</taxon>
        <taxon>Fibrobacteria</taxon>
        <taxon>Fibrobacterales</taxon>
        <taxon>Fibrobacteraceae</taxon>
        <taxon>Fibrobacter</taxon>
    </lineage>
</organism>
<name>A0A1T4JXQ9_9BACT</name>
<dbReference type="EMBL" id="FUWU01000002">
    <property type="protein sequence ID" value="SJZ34996.1"/>
    <property type="molecule type" value="Genomic_DNA"/>
</dbReference>
<evidence type="ECO:0000313" key="2">
    <source>
        <dbReference type="Proteomes" id="UP000190449"/>
    </source>
</evidence>
<accession>A0A1T4JXQ9</accession>
<gene>
    <name evidence="1" type="ORF">SAMN02745108_00202</name>
</gene>
<evidence type="ECO:0000313" key="1">
    <source>
        <dbReference type="EMBL" id="SJZ34996.1"/>
    </source>
</evidence>
<reference evidence="1 2" key="1">
    <citation type="submission" date="2017-02" db="EMBL/GenBank/DDBJ databases">
        <authorList>
            <person name="Peterson S.W."/>
        </authorList>
    </citation>
    <scope>NUCLEOTIDE SEQUENCE [LARGE SCALE GENOMIC DNA]</scope>
    <source>
        <strain evidence="1 2">ATCC 43854</strain>
    </source>
</reference>
<dbReference type="STRING" id="28122.SAMN02745108_00202"/>
<protein>
    <submittedName>
        <fullName evidence="1">Uncharacterized protein</fullName>
    </submittedName>
</protein>
<dbReference type="Proteomes" id="UP000190449">
    <property type="component" value="Unassembled WGS sequence"/>
</dbReference>
<dbReference type="RefSeq" id="WP_143394415.1">
    <property type="nucleotide sequence ID" value="NZ_FUWU01000002.1"/>
</dbReference>